<name>H6Q7U4_PYROT</name>
<keyword evidence="2" id="KW-1185">Reference proteome</keyword>
<reference evidence="1 2" key="1">
    <citation type="journal article" date="2012" name="Stand. Genomic Sci.">
        <title>Complete genome sequence of Pyrobaculum oguniense.</title>
        <authorList>
            <person name="Bernick D.L."/>
            <person name="Karplus K."/>
            <person name="Lui L.M."/>
            <person name="Coker J.K."/>
            <person name="Murphy J.N."/>
            <person name="Chan P.P."/>
            <person name="Cozen A.E."/>
            <person name="Lowe T.M."/>
        </authorList>
    </citation>
    <scope>NUCLEOTIDE SEQUENCE [LARGE SCALE GENOMIC DNA]</scope>
    <source>
        <strain evidence="1 2">TE7</strain>
    </source>
</reference>
<dbReference type="EMBL" id="CP003316">
    <property type="protein sequence ID" value="AFA38525.1"/>
    <property type="molecule type" value="Genomic_DNA"/>
</dbReference>
<accession>H6Q7U4</accession>
<dbReference type="STRING" id="698757.Pogu_0498"/>
<dbReference type="KEGG" id="pog:Pogu_0498"/>
<protein>
    <submittedName>
        <fullName evidence="1">PaREP7</fullName>
    </submittedName>
</protein>
<dbReference type="Proteomes" id="UP000009062">
    <property type="component" value="Chromosome"/>
</dbReference>
<evidence type="ECO:0000313" key="1">
    <source>
        <dbReference type="EMBL" id="AFA38525.1"/>
    </source>
</evidence>
<evidence type="ECO:0000313" key="2">
    <source>
        <dbReference type="Proteomes" id="UP000009062"/>
    </source>
</evidence>
<sequence>MWTTWIGLLVEADKRVYAIEVKIRPKVEDIGMLSAKAEVVEAIWEGSGAHIDRDLDGRRGGEIREDVLVYSY</sequence>
<dbReference type="HOGENOM" id="CLU_2713004_0_0_2"/>
<dbReference type="AlphaFoldDB" id="H6Q7U4"/>
<proteinExistence type="predicted"/>
<organism evidence="1 2">
    <name type="scientific">Pyrobaculum oguniense (strain DSM 13380 / JCM 10595 / TE7)</name>
    <dbReference type="NCBI Taxonomy" id="698757"/>
    <lineage>
        <taxon>Archaea</taxon>
        <taxon>Thermoproteota</taxon>
        <taxon>Thermoprotei</taxon>
        <taxon>Thermoproteales</taxon>
        <taxon>Thermoproteaceae</taxon>
        <taxon>Pyrobaculum</taxon>
    </lineage>
</organism>
<gene>
    <name evidence="1" type="ordered locus">Pogu_0498</name>
</gene>